<dbReference type="PANTHER" id="PTHR35043">
    <property type="entry name" value="TRANSCRIPTION FACTOR DOMAIN-CONTAINING PROTEIN"/>
    <property type="match status" value="1"/>
</dbReference>
<dbReference type="EMBL" id="JARIHO010000057">
    <property type="protein sequence ID" value="KAJ7318489.1"/>
    <property type="molecule type" value="Genomic_DNA"/>
</dbReference>
<dbReference type="PANTHER" id="PTHR35043:SF7">
    <property type="entry name" value="TRANSCRIPTION FACTOR DOMAIN-CONTAINING PROTEIN"/>
    <property type="match status" value="1"/>
</dbReference>
<evidence type="ECO:0000256" key="1">
    <source>
        <dbReference type="SAM" id="Phobius"/>
    </source>
</evidence>
<evidence type="ECO:0000313" key="3">
    <source>
        <dbReference type="Proteomes" id="UP001218218"/>
    </source>
</evidence>
<sequence>MAPELMVGFAARQLWAAWIFSEEFDVSITHGFFISMGGFVSRIGHHPITTKEQLRNIEYISGIQQVEVEDIRDKSKGDVLAKGVALTQGLWFISKCLTRVHQHLPVAELEVTTLAFAVINILIWLLWWSKPLDIEQPILVGSAQQRGNSEPPIQLLGLVDMLDGVITGRYSYLPVASTSVPSFWAMNYDEAGREGNNIPFCIECLVGTVFGAIHCAAWNAGFPSTTELWMWRSCSLLVAVIPAVLGLIAALYSSSRAGAVQNILDEIGSMALVLSVPFYIIARLSLIILPLVSLRALPPGAFIDIDWSVYIPHL</sequence>
<keyword evidence="1" id="KW-0812">Transmembrane</keyword>
<dbReference type="AlphaFoldDB" id="A0AAD7EER1"/>
<gene>
    <name evidence="2" type="ORF">DFH08DRAFT_971241</name>
</gene>
<protein>
    <submittedName>
        <fullName evidence="2">Uncharacterized protein</fullName>
    </submittedName>
</protein>
<keyword evidence="3" id="KW-1185">Reference proteome</keyword>
<comment type="caution">
    <text evidence="2">The sequence shown here is derived from an EMBL/GenBank/DDBJ whole genome shotgun (WGS) entry which is preliminary data.</text>
</comment>
<keyword evidence="1" id="KW-0472">Membrane</keyword>
<organism evidence="2 3">
    <name type="scientific">Mycena albidolilacea</name>
    <dbReference type="NCBI Taxonomy" id="1033008"/>
    <lineage>
        <taxon>Eukaryota</taxon>
        <taxon>Fungi</taxon>
        <taxon>Dikarya</taxon>
        <taxon>Basidiomycota</taxon>
        <taxon>Agaricomycotina</taxon>
        <taxon>Agaricomycetes</taxon>
        <taxon>Agaricomycetidae</taxon>
        <taxon>Agaricales</taxon>
        <taxon>Marasmiineae</taxon>
        <taxon>Mycenaceae</taxon>
        <taxon>Mycena</taxon>
    </lineage>
</organism>
<feature type="transmembrane region" description="Helical" evidence="1">
    <location>
        <begin position="229"/>
        <end position="252"/>
    </location>
</feature>
<evidence type="ECO:0000313" key="2">
    <source>
        <dbReference type="EMBL" id="KAJ7318489.1"/>
    </source>
</evidence>
<feature type="transmembrane region" description="Helical" evidence="1">
    <location>
        <begin position="272"/>
        <end position="292"/>
    </location>
</feature>
<dbReference type="Proteomes" id="UP001218218">
    <property type="component" value="Unassembled WGS sequence"/>
</dbReference>
<keyword evidence="1" id="KW-1133">Transmembrane helix</keyword>
<feature type="transmembrane region" description="Helical" evidence="1">
    <location>
        <begin position="109"/>
        <end position="127"/>
    </location>
</feature>
<accession>A0AAD7EER1</accession>
<reference evidence="2" key="1">
    <citation type="submission" date="2023-03" db="EMBL/GenBank/DDBJ databases">
        <title>Massive genome expansion in bonnet fungi (Mycena s.s.) driven by repeated elements and novel gene families across ecological guilds.</title>
        <authorList>
            <consortium name="Lawrence Berkeley National Laboratory"/>
            <person name="Harder C.B."/>
            <person name="Miyauchi S."/>
            <person name="Viragh M."/>
            <person name="Kuo A."/>
            <person name="Thoen E."/>
            <person name="Andreopoulos B."/>
            <person name="Lu D."/>
            <person name="Skrede I."/>
            <person name="Drula E."/>
            <person name="Henrissat B."/>
            <person name="Morin E."/>
            <person name="Kohler A."/>
            <person name="Barry K."/>
            <person name="LaButti K."/>
            <person name="Morin E."/>
            <person name="Salamov A."/>
            <person name="Lipzen A."/>
            <person name="Mereny Z."/>
            <person name="Hegedus B."/>
            <person name="Baldrian P."/>
            <person name="Stursova M."/>
            <person name="Weitz H."/>
            <person name="Taylor A."/>
            <person name="Grigoriev I.V."/>
            <person name="Nagy L.G."/>
            <person name="Martin F."/>
            <person name="Kauserud H."/>
        </authorList>
    </citation>
    <scope>NUCLEOTIDE SEQUENCE</scope>
    <source>
        <strain evidence="2">CBHHK002</strain>
    </source>
</reference>
<proteinExistence type="predicted"/>
<name>A0AAD7EER1_9AGAR</name>